<evidence type="ECO:0008006" key="4">
    <source>
        <dbReference type="Google" id="ProtNLM"/>
    </source>
</evidence>
<feature type="transmembrane region" description="Helical" evidence="1">
    <location>
        <begin position="51"/>
        <end position="73"/>
    </location>
</feature>
<dbReference type="Proteomes" id="UP000426246">
    <property type="component" value="Chromosome"/>
</dbReference>
<keyword evidence="1" id="KW-0472">Membrane</keyword>
<proteinExistence type="predicted"/>
<evidence type="ECO:0000313" key="2">
    <source>
        <dbReference type="EMBL" id="QGQ99438.1"/>
    </source>
</evidence>
<organism evidence="2 3">
    <name type="scientific">Paenibacillus psychroresistens</name>
    <dbReference type="NCBI Taxonomy" id="1778678"/>
    <lineage>
        <taxon>Bacteria</taxon>
        <taxon>Bacillati</taxon>
        <taxon>Bacillota</taxon>
        <taxon>Bacilli</taxon>
        <taxon>Bacillales</taxon>
        <taxon>Paenibacillaceae</taxon>
        <taxon>Paenibacillus</taxon>
    </lineage>
</organism>
<dbReference type="KEGG" id="ppsc:EHS13_33550"/>
<dbReference type="OrthoDB" id="2590065at2"/>
<dbReference type="RefSeq" id="WP_155704603.1">
    <property type="nucleotide sequence ID" value="NZ_CP034235.1"/>
</dbReference>
<evidence type="ECO:0000313" key="3">
    <source>
        <dbReference type="Proteomes" id="UP000426246"/>
    </source>
</evidence>
<accession>A0A6B8RWG3</accession>
<protein>
    <recommendedName>
        <fullName evidence="4">DUF4367 domain-containing protein</fullName>
    </recommendedName>
</protein>
<keyword evidence="1" id="KW-1133">Transmembrane helix</keyword>
<gene>
    <name evidence="2" type="ORF">EHS13_33550</name>
</gene>
<dbReference type="AlphaFoldDB" id="A0A6B8RWG3"/>
<reference evidence="3" key="1">
    <citation type="submission" date="2018-11" db="EMBL/GenBank/DDBJ databases">
        <title>Complete genome sequence of Paenibacillus sp. ML311-T8.</title>
        <authorList>
            <person name="Nam Y.-D."/>
            <person name="Kang J."/>
            <person name="Chung W.-H."/>
            <person name="Park Y.S."/>
        </authorList>
    </citation>
    <scope>NUCLEOTIDE SEQUENCE [LARGE SCALE GENOMIC DNA]</scope>
    <source>
        <strain evidence="3">ML311-T8</strain>
    </source>
</reference>
<keyword evidence="1" id="KW-0812">Transmembrane</keyword>
<keyword evidence="3" id="KW-1185">Reference proteome</keyword>
<dbReference type="EMBL" id="CP034235">
    <property type="protein sequence ID" value="QGQ99438.1"/>
    <property type="molecule type" value="Genomic_DNA"/>
</dbReference>
<sequence>MNNNSNYDQLIDTMKSIQLPRIDTAPPVMERIRLYEASKGTQIRRSYRLRLIWAAVVVLLLVTSLSVSAAIHFTSFDWNGIQIAFYSNNNENIIYTNEMKKSDIKRIEHELLDHEKWKEVTLAEAKNLFPWPFLRLDPKIKSPTRTFGVLRVESNSLKSGSIDELPLDINGFYDFFEQGKQWIVARQVLYLSDLLKVQNSMIQKYPESSEVVKVDDSLMSIYSSNKFSKVLILRIKIDENTLISLEVSGNVSKKELFQIAEGYVGKPLK</sequence>
<name>A0A6B8RWG3_9BACL</name>
<evidence type="ECO:0000256" key="1">
    <source>
        <dbReference type="SAM" id="Phobius"/>
    </source>
</evidence>